<dbReference type="EMBL" id="SSNZ01000010">
    <property type="protein sequence ID" value="THF47838.1"/>
    <property type="molecule type" value="Genomic_DNA"/>
</dbReference>
<evidence type="ECO:0000313" key="2">
    <source>
        <dbReference type="Proteomes" id="UP000307507"/>
    </source>
</evidence>
<accession>A0A4S3ZQJ7</accession>
<comment type="caution">
    <text evidence="1">The sequence shown here is derived from an EMBL/GenBank/DDBJ whole genome shotgun (WGS) entry which is preliminary data.</text>
</comment>
<dbReference type="OrthoDB" id="9765926at2"/>
<sequence>NSGLDATTHTFQWYENDAAGVPQPITGATGATYEVNHPGTFSVIATSIATGCSSLPASVVITQSEPAEVTAYVSNAFTDNQSITVEAIGIGEYVYQLDEGDIQTSPVFTNVSSGSHTVTVYDNKGCATVTIPVTAINYPHYFTPNGDGYHDFWNIGDLENDANAKIYIFDRYGKLLKQIKPSRSSGWDGTMNGQQLPSTDYWFTVTYTENGDIKEFKAHFSLKR</sequence>
<keyword evidence="2" id="KW-1185">Reference proteome</keyword>
<reference evidence="1 2" key="1">
    <citation type="submission" date="2019-04" db="EMBL/GenBank/DDBJ databases">
        <title>Flavobacterium sp. nov. isolated from construction timber.</title>
        <authorList>
            <person name="Lin S.-Y."/>
            <person name="Chang C.-T."/>
            <person name="Young C.-C."/>
        </authorList>
    </citation>
    <scope>NUCLEOTIDE SEQUENCE [LARGE SCALE GENOMIC DNA]</scope>
    <source>
        <strain evidence="1 2">CC-CTC003</strain>
    </source>
</reference>
<dbReference type="Pfam" id="PF13585">
    <property type="entry name" value="CHU_C"/>
    <property type="match status" value="1"/>
</dbReference>
<gene>
    <name evidence="1" type="ORF">E6C50_15500</name>
</gene>
<feature type="non-terminal residue" evidence="1">
    <location>
        <position position="1"/>
    </location>
</feature>
<evidence type="ECO:0000313" key="1">
    <source>
        <dbReference type="EMBL" id="THF47838.1"/>
    </source>
</evidence>
<organism evidence="1 2">
    <name type="scientific">Flavobacterium supellecticarium</name>
    <dbReference type="NCBI Taxonomy" id="2565924"/>
    <lineage>
        <taxon>Bacteria</taxon>
        <taxon>Pseudomonadati</taxon>
        <taxon>Bacteroidota</taxon>
        <taxon>Flavobacteriia</taxon>
        <taxon>Flavobacteriales</taxon>
        <taxon>Flavobacteriaceae</taxon>
        <taxon>Flavobacterium</taxon>
    </lineage>
</organism>
<protein>
    <submittedName>
        <fullName evidence="1">T9SS type B sorting domain-containing protein</fullName>
    </submittedName>
</protein>
<proteinExistence type="predicted"/>
<dbReference type="RefSeq" id="WP_136404152.1">
    <property type="nucleotide sequence ID" value="NZ_SSNZ01000010.1"/>
</dbReference>
<name>A0A4S3ZQJ7_9FLAO</name>
<dbReference type="AlphaFoldDB" id="A0A4S3ZQJ7"/>
<dbReference type="InterPro" id="IPR026341">
    <property type="entry name" value="T9SS_type_B"/>
</dbReference>
<dbReference type="Proteomes" id="UP000307507">
    <property type="component" value="Unassembled WGS sequence"/>
</dbReference>
<dbReference type="NCBIfam" id="TIGR04131">
    <property type="entry name" value="Bac_Flav_CTERM"/>
    <property type="match status" value="1"/>
</dbReference>